<dbReference type="Proteomes" id="UP000009080">
    <property type="component" value="Chromosome"/>
</dbReference>
<dbReference type="AlphaFoldDB" id="C5BIC5"/>
<sequence length="537" mass="59653">METSQQKTLRFFFLGLFLIGFISRVLPLFLGESRIFEQFPTEDGYLMLTIARYLALGFGMSTADGTLITNGTQPFVTFIWSLGFLLTGGSKLGGVIFAHLIQVLVSIAFAWVMYKLAKKIFHKHSPIYALGLSAVLFTSPQLLPHSMNFLETGFYVFIIACVMYVFYETEEEAATPWSIQKSLLVGVLLGLMFWVRIDSVFIIFAACITYLYRGSDLGISHIKQRFIRVLIFGATSVLIASPWLIYNYIYFGSIMPISGQAQNARMLAQNAPVVPSTLLEYLLVFIPIPSSLQEKIPVILFSTIAMLGAAAIAVKAFFKVEKPQKSLILMGLTTVVCFTIYYGIFFGAKHFVGRYFAATAPFLALFSLGMVIFLLQIIGESSRGLLKTGVAALAVVIFAVEAGLNYRIFQTGVPHAHIQVVNWVESHVPEDTWVAAVQTGTLGYFHDKTYNLDGKVNAEALKAKHGEAYCPETKASTESEQNCLMYYIVQSDIQYLADWSGLAGWAELPPLLDYFTLEVSDAKKNLTVFKRKGAPSK</sequence>
<dbReference type="GO" id="GO:0016763">
    <property type="term" value="F:pentosyltransferase activity"/>
    <property type="evidence" value="ECO:0007669"/>
    <property type="project" value="TreeGrafter"/>
</dbReference>
<feature type="transmembrane region" description="Helical" evidence="8">
    <location>
        <begin position="225"/>
        <end position="246"/>
    </location>
</feature>
<feature type="transmembrane region" description="Helical" evidence="8">
    <location>
        <begin position="354"/>
        <end position="378"/>
    </location>
</feature>
<proteinExistence type="predicted"/>
<evidence type="ECO:0000313" key="11">
    <source>
        <dbReference type="Proteomes" id="UP000009080"/>
    </source>
</evidence>
<feature type="transmembrane region" description="Helical" evidence="8">
    <location>
        <begin position="149"/>
        <end position="167"/>
    </location>
</feature>
<keyword evidence="7 8" id="KW-0472">Membrane</keyword>
<feature type="transmembrane region" description="Helical" evidence="8">
    <location>
        <begin position="298"/>
        <end position="318"/>
    </location>
</feature>
<dbReference type="GO" id="GO:0009103">
    <property type="term" value="P:lipopolysaccharide biosynthetic process"/>
    <property type="evidence" value="ECO:0007669"/>
    <property type="project" value="UniProtKB-ARBA"/>
</dbReference>
<gene>
    <name evidence="10" type="ordered locus">TERTU_4307</name>
</gene>
<keyword evidence="11" id="KW-1185">Reference proteome</keyword>
<keyword evidence="4" id="KW-0808">Transferase</keyword>
<protein>
    <submittedName>
        <fullName evidence="10">Membrane protein</fullName>
    </submittedName>
</protein>
<name>C5BIC5_TERTT</name>
<dbReference type="KEGG" id="ttu:TERTU_4307"/>
<feature type="transmembrane region" description="Helical" evidence="8">
    <location>
        <begin position="327"/>
        <end position="348"/>
    </location>
</feature>
<dbReference type="HOGENOM" id="CLU_549695_0_0_6"/>
<feature type="transmembrane region" description="Helical" evidence="8">
    <location>
        <begin position="12"/>
        <end position="30"/>
    </location>
</feature>
<feature type="transmembrane region" description="Helical" evidence="8">
    <location>
        <begin position="92"/>
        <end position="114"/>
    </location>
</feature>
<evidence type="ECO:0000259" key="9">
    <source>
        <dbReference type="Pfam" id="PF13231"/>
    </source>
</evidence>
<dbReference type="PANTHER" id="PTHR33908:SF11">
    <property type="entry name" value="MEMBRANE PROTEIN"/>
    <property type="match status" value="1"/>
</dbReference>
<reference evidence="10 11" key="1">
    <citation type="journal article" date="2009" name="PLoS ONE">
        <title>The complete genome of Teredinibacter turnerae T7901: an intracellular endosymbiont of marine wood-boring bivalves (shipworms).</title>
        <authorList>
            <person name="Yang J.C."/>
            <person name="Madupu R."/>
            <person name="Durkin A.S."/>
            <person name="Ekborg N.A."/>
            <person name="Pedamallu C.S."/>
            <person name="Hostetler J.B."/>
            <person name="Radune D."/>
            <person name="Toms B.S."/>
            <person name="Henrissat B."/>
            <person name="Coutinho P.M."/>
            <person name="Schwarz S."/>
            <person name="Field L."/>
            <person name="Trindade-Silva A.E."/>
            <person name="Soares C.A.G."/>
            <person name="Elshahawi S."/>
            <person name="Hanora A."/>
            <person name="Schmidt E.W."/>
            <person name="Haygood M.G."/>
            <person name="Posfai J."/>
            <person name="Benner J."/>
            <person name="Madinger C."/>
            <person name="Nove J."/>
            <person name="Anton B."/>
            <person name="Chaudhary K."/>
            <person name="Foster J."/>
            <person name="Holman A."/>
            <person name="Kumar S."/>
            <person name="Lessard P.A."/>
            <person name="Luyten Y.A."/>
            <person name="Slatko B."/>
            <person name="Wood N."/>
            <person name="Wu B."/>
            <person name="Teplitski M."/>
            <person name="Mougous J.D."/>
            <person name="Ward N."/>
            <person name="Eisen J.A."/>
            <person name="Badger J.H."/>
            <person name="Distel D.L."/>
        </authorList>
    </citation>
    <scope>NUCLEOTIDE SEQUENCE [LARGE SCALE GENOMIC DNA]</scope>
    <source>
        <strain evidence="11">ATCC 39867 / T7901</strain>
    </source>
</reference>
<feature type="transmembrane region" description="Helical" evidence="8">
    <location>
        <begin position="390"/>
        <end position="409"/>
    </location>
</feature>
<feature type="transmembrane region" description="Helical" evidence="8">
    <location>
        <begin position="188"/>
        <end position="213"/>
    </location>
</feature>
<dbReference type="PANTHER" id="PTHR33908">
    <property type="entry name" value="MANNOSYLTRANSFERASE YKCB-RELATED"/>
    <property type="match status" value="1"/>
</dbReference>
<keyword evidence="5 8" id="KW-0812">Transmembrane</keyword>
<evidence type="ECO:0000256" key="6">
    <source>
        <dbReference type="ARBA" id="ARBA00022989"/>
    </source>
</evidence>
<organism evidence="10 11">
    <name type="scientific">Teredinibacter turnerae (strain ATCC 39867 / T7901)</name>
    <dbReference type="NCBI Taxonomy" id="377629"/>
    <lineage>
        <taxon>Bacteria</taxon>
        <taxon>Pseudomonadati</taxon>
        <taxon>Pseudomonadota</taxon>
        <taxon>Gammaproteobacteria</taxon>
        <taxon>Cellvibrionales</taxon>
        <taxon>Cellvibrionaceae</taxon>
        <taxon>Teredinibacter</taxon>
    </lineage>
</organism>
<dbReference type="InterPro" id="IPR050297">
    <property type="entry name" value="LipidA_mod_glycosyltrf_83"/>
</dbReference>
<evidence type="ECO:0000256" key="3">
    <source>
        <dbReference type="ARBA" id="ARBA00022676"/>
    </source>
</evidence>
<keyword evidence="2" id="KW-1003">Cell membrane</keyword>
<keyword evidence="3" id="KW-0328">Glycosyltransferase</keyword>
<evidence type="ECO:0000313" key="10">
    <source>
        <dbReference type="EMBL" id="ACR13080.1"/>
    </source>
</evidence>
<dbReference type="STRING" id="377629.TERTU_4307"/>
<dbReference type="EMBL" id="CP001614">
    <property type="protein sequence ID" value="ACR13080.1"/>
    <property type="molecule type" value="Genomic_DNA"/>
</dbReference>
<evidence type="ECO:0000256" key="7">
    <source>
        <dbReference type="ARBA" id="ARBA00023136"/>
    </source>
</evidence>
<dbReference type="InterPro" id="IPR038731">
    <property type="entry name" value="RgtA/B/C-like"/>
</dbReference>
<evidence type="ECO:0000256" key="1">
    <source>
        <dbReference type="ARBA" id="ARBA00004651"/>
    </source>
</evidence>
<evidence type="ECO:0000256" key="5">
    <source>
        <dbReference type="ARBA" id="ARBA00022692"/>
    </source>
</evidence>
<evidence type="ECO:0000256" key="8">
    <source>
        <dbReference type="SAM" id="Phobius"/>
    </source>
</evidence>
<feature type="domain" description="Glycosyltransferase RgtA/B/C/D-like" evidence="9">
    <location>
        <begin position="74"/>
        <end position="246"/>
    </location>
</feature>
<dbReference type="GO" id="GO:0005886">
    <property type="term" value="C:plasma membrane"/>
    <property type="evidence" value="ECO:0007669"/>
    <property type="project" value="UniProtKB-SubCell"/>
</dbReference>
<evidence type="ECO:0000256" key="4">
    <source>
        <dbReference type="ARBA" id="ARBA00022679"/>
    </source>
</evidence>
<keyword evidence="6 8" id="KW-1133">Transmembrane helix</keyword>
<dbReference type="Pfam" id="PF13231">
    <property type="entry name" value="PMT_2"/>
    <property type="match status" value="1"/>
</dbReference>
<accession>C5BIC5</accession>
<dbReference type="eggNOG" id="COG1287">
    <property type="taxonomic scope" value="Bacteria"/>
</dbReference>
<evidence type="ECO:0000256" key="2">
    <source>
        <dbReference type="ARBA" id="ARBA00022475"/>
    </source>
</evidence>
<comment type="subcellular location">
    <subcellularLocation>
        <location evidence="1">Cell membrane</location>
        <topology evidence="1">Multi-pass membrane protein</topology>
    </subcellularLocation>
</comment>
<dbReference type="RefSeq" id="WP_015819193.1">
    <property type="nucleotide sequence ID" value="NC_012997.1"/>
</dbReference>